<name>A0A9W9XFA0_9EURO</name>
<reference evidence="1" key="2">
    <citation type="journal article" date="2023" name="IMA Fungus">
        <title>Comparative genomic study of the Penicillium genus elucidates a diverse pangenome and 15 lateral gene transfer events.</title>
        <authorList>
            <person name="Petersen C."/>
            <person name="Sorensen T."/>
            <person name="Nielsen M.R."/>
            <person name="Sondergaard T.E."/>
            <person name="Sorensen J.L."/>
            <person name="Fitzpatrick D.A."/>
            <person name="Frisvad J.C."/>
            <person name="Nielsen K.L."/>
        </authorList>
    </citation>
    <scope>NUCLEOTIDE SEQUENCE</scope>
    <source>
        <strain evidence="1">IBT 30728</strain>
    </source>
</reference>
<evidence type="ECO:0000313" key="1">
    <source>
        <dbReference type="EMBL" id="KAJ5489788.1"/>
    </source>
</evidence>
<comment type="caution">
    <text evidence="1">The sequence shown here is derived from an EMBL/GenBank/DDBJ whole genome shotgun (WGS) entry which is preliminary data.</text>
</comment>
<evidence type="ECO:0000313" key="2">
    <source>
        <dbReference type="Proteomes" id="UP001148312"/>
    </source>
</evidence>
<organism evidence="1 2">
    <name type="scientific">Penicillium diatomitis</name>
    <dbReference type="NCBI Taxonomy" id="2819901"/>
    <lineage>
        <taxon>Eukaryota</taxon>
        <taxon>Fungi</taxon>
        <taxon>Dikarya</taxon>
        <taxon>Ascomycota</taxon>
        <taxon>Pezizomycotina</taxon>
        <taxon>Eurotiomycetes</taxon>
        <taxon>Eurotiomycetidae</taxon>
        <taxon>Eurotiales</taxon>
        <taxon>Aspergillaceae</taxon>
        <taxon>Penicillium</taxon>
    </lineage>
</organism>
<dbReference type="AlphaFoldDB" id="A0A9W9XFA0"/>
<protein>
    <recommendedName>
        <fullName evidence="3">Methyltransferase domain-containing protein</fullName>
    </recommendedName>
</protein>
<dbReference type="GeneID" id="81624529"/>
<sequence length="164" mass="19175">MSESDHAPHTYILTRTKTEAQRIARSLDRQYDAWQANIKYLLHPAITIYDHARVADIGRYWNCIMDGQMTDCSNIASWIWLRDISRELPSSCQLQGFDISAARFPDRQTLFSNVTLFEHDMFKPFAEDFMGDYDVVHVRLMIVALSSNQWAMAVQDLMTFLRKF</sequence>
<accession>A0A9W9XFA0</accession>
<gene>
    <name evidence="1" type="ORF">N7539_004678</name>
</gene>
<dbReference type="InterPro" id="IPR029063">
    <property type="entry name" value="SAM-dependent_MTases_sf"/>
</dbReference>
<reference evidence="1" key="1">
    <citation type="submission" date="2022-12" db="EMBL/GenBank/DDBJ databases">
        <authorList>
            <person name="Petersen C."/>
        </authorList>
    </citation>
    <scope>NUCLEOTIDE SEQUENCE</scope>
    <source>
        <strain evidence="1">IBT 30728</strain>
    </source>
</reference>
<evidence type="ECO:0008006" key="3">
    <source>
        <dbReference type="Google" id="ProtNLM"/>
    </source>
</evidence>
<dbReference type="EMBL" id="JAPWDQ010000004">
    <property type="protein sequence ID" value="KAJ5489788.1"/>
    <property type="molecule type" value="Genomic_DNA"/>
</dbReference>
<keyword evidence="2" id="KW-1185">Reference proteome</keyword>
<dbReference type="Proteomes" id="UP001148312">
    <property type="component" value="Unassembled WGS sequence"/>
</dbReference>
<dbReference type="RefSeq" id="XP_056791821.1">
    <property type="nucleotide sequence ID" value="XM_056934280.1"/>
</dbReference>
<proteinExistence type="predicted"/>
<dbReference type="SUPFAM" id="SSF53335">
    <property type="entry name" value="S-adenosyl-L-methionine-dependent methyltransferases"/>
    <property type="match status" value="1"/>
</dbReference>